<evidence type="ECO:0000256" key="1">
    <source>
        <dbReference type="SAM" id="MobiDB-lite"/>
    </source>
</evidence>
<dbReference type="InterPro" id="IPR051698">
    <property type="entry name" value="Transposase_11-like"/>
</dbReference>
<comment type="caution">
    <text evidence="3">The sequence shown here is derived from an EMBL/GenBank/DDBJ whole genome shotgun (WGS) entry which is preliminary data.</text>
</comment>
<name>A0ABW4T6F7_9ACTN</name>
<dbReference type="InterPro" id="IPR002559">
    <property type="entry name" value="Transposase_11"/>
</dbReference>
<evidence type="ECO:0000259" key="2">
    <source>
        <dbReference type="Pfam" id="PF01609"/>
    </source>
</evidence>
<sequence length="212" mass="23507">MTTLAAFDHGSSLVLAQTGVDGKTNEITCFRPVLERLDLDDRVVTADALHTQREHATFLIEQKRAHYVLIVKKNQPSLYAQVKRLSWKLIPIQHRERDRGHGREERRTLKVITVTTGLLFPHAVQAMQIKRQVRDGKTGRWRTVTVYAITDLPAWQAPPTELAPRSAATGASRTGFTTSATSHTPKTTARSAPATRPAPWPPCATSPSAPYA</sequence>
<protein>
    <submittedName>
        <fullName evidence="3">ISAs1 family transposase</fullName>
    </submittedName>
</protein>
<dbReference type="RefSeq" id="WP_379578868.1">
    <property type="nucleotide sequence ID" value="NZ_JBHUFV010000061.1"/>
</dbReference>
<feature type="domain" description="Transposase IS4-like" evidence="2">
    <location>
        <begin position="4"/>
        <end position="115"/>
    </location>
</feature>
<keyword evidence="4" id="KW-1185">Reference proteome</keyword>
<dbReference type="PANTHER" id="PTHR30298">
    <property type="entry name" value="H REPEAT-ASSOCIATED PREDICTED TRANSPOSASE"/>
    <property type="match status" value="1"/>
</dbReference>
<dbReference type="NCBIfam" id="NF033564">
    <property type="entry name" value="transpos_ISAs1"/>
    <property type="match status" value="1"/>
</dbReference>
<dbReference type="Pfam" id="PF01609">
    <property type="entry name" value="DDE_Tnp_1"/>
    <property type="match status" value="1"/>
</dbReference>
<feature type="compositionally biased region" description="Low complexity" evidence="1">
    <location>
        <begin position="177"/>
        <end position="195"/>
    </location>
</feature>
<dbReference type="EMBL" id="JBHUFV010000061">
    <property type="protein sequence ID" value="MFD1937568.1"/>
    <property type="molecule type" value="Genomic_DNA"/>
</dbReference>
<dbReference type="Proteomes" id="UP001597368">
    <property type="component" value="Unassembled WGS sequence"/>
</dbReference>
<gene>
    <name evidence="3" type="ORF">ACFSKW_39485</name>
</gene>
<organism evidence="3 4">
    <name type="scientific">Nonomuraea mangrovi</name>
    <dbReference type="NCBI Taxonomy" id="2316207"/>
    <lineage>
        <taxon>Bacteria</taxon>
        <taxon>Bacillati</taxon>
        <taxon>Actinomycetota</taxon>
        <taxon>Actinomycetes</taxon>
        <taxon>Streptosporangiales</taxon>
        <taxon>Streptosporangiaceae</taxon>
        <taxon>Nonomuraea</taxon>
    </lineage>
</organism>
<accession>A0ABW4T6F7</accession>
<evidence type="ECO:0000313" key="3">
    <source>
        <dbReference type="EMBL" id="MFD1937568.1"/>
    </source>
</evidence>
<dbReference type="PANTHER" id="PTHR30298:SF0">
    <property type="entry name" value="PROTEIN YBFL-RELATED"/>
    <property type="match status" value="1"/>
</dbReference>
<dbReference type="InterPro" id="IPR047647">
    <property type="entry name" value="ISAs1_transpos"/>
</dbReference>
<reference evidence="4" key="1">
    <citation type="journal article" date="2019" name="Int. J. Syst. Evol. Microbiol.">
        <title>The Global Catalogue of Microorganisms (GCM) 10K type strain sequencing project: providing services to taxonomists for standard genome sequencing and annotation.</title>
        <authorList>
            <consortium name="The Broad Institute Genomics Platform"/>
            <consortium name="The Broad Institute Genome Sequencing Center for Infectious Disease"/>
            <person name="Wu L."/>
            <person name="Ma J."/>
        </authorList>
    </citation>
    <scope>NUCLEOTIDE SEQUENCE [LARGE SCALE GENOMIC DNA]</scope>
    <source>
        <strain evidence="4">ICMP 6774ER</strain>
    </source>
</reference>
<evidence type="ECO:0000313" key="4">
    <source>
        <dbReference type="Proteomes" id="UP001597368"/>
    </source>
</evidence>
<proteinExistence type="predicted"/>
<feature type="region of interest" description="Disordered" evidence="1">
    <location>
        <begin position="158"/>
        <end position="212"/>
    </location>
</feature>